<evidence type="ECO:0000259" key="8">
    <source>
        <dbReference type="Pfam" id="PF03460"/>
    </source>
</evidence>
<gene>
    <name evidence="9" type="ORF">T190423A01A_10625</name>
</gene>
<keyword evidence="1" id="KW-0004">4Fe-4S</keyword>
<dbReference type="Gene3D" id="1.20.120.330">
    <property type="entry name" value="Nucleotidyltransferases domain 2"/>
    <property type="match status" value="1"/>
</dbReference>
<dbReference type="Pfam" id="PF01077">
    <property type="entry name" value="NIR_SIR"/>
    <property type="match status" value="2"/>
</dbReference>
<keyword evidence="3" id="KW-0479">Metal-binding</keyword>
<protein>
    <submittedName>
        <fullName evidence="9">Sulfite reductase (Ferredoxin)</fullName>
        <ecNumber evidence="9">1.8.7.1</ecNumber>
    </submittedName>
</protein>
<feature type="domain" description="Nitrite/sulphite reductase 4Fe-4S" evidence="7">
    <location>
        <begin position="122"/>
        <end position="277"/>
    </location>
</feature>
<evidence type="ECO:0000256" key="5">
    <source>
        <dbReference type="ARBA" id="ARBA00023004"/>
    </source>
</evidence>
<reference evidence="9 10" key="1">
    <citation type="submission" date="2024-05" db="EMBL/GenBank/DDBJ databases">
        <authorList>
            <person name="Duchaud E."/>
        </authorList>
    </citation>
    <scope>NUCLEOTIDE SEQUENCE [LARGE SCALE GENOMIC DNA]</scope>
    <source>
        <strain evidence="9">Ena-SAMPLE-TAB-13-05-2024-13:56:06:370-140308</strain>
    </source>
</reference>
<evidence type="ECO:0000256" key="1">
    <source>
        <dbReference type="ARBA" id="ARBA00022485"/>
    </source>
</evidence>
<dbReference type="PRINTS" id="PR00397">
    <property type="entry name" value="SIROHAEM"/>
</dbReference>
<evidence type="ECO:0000313" key="10">
    <source>
        <dbReference type="Proteomes" id="UP001497527"/>
    </source>
</evidence>
<dbReference type="InterPro" id="IPR005117">
    <property type="entry name" value="NiRdtase/SiRdtase_haem-b_fer"/>
</dbReference>
<dbReference type="Gene3D" id="3.30.413.10">
    <property type="entry name" value="Sulfite Reductase Hemoprotein, domain 1"/>
    <property type="match status" value="2"/>
</dbReference>
<organism evidence="9 10">
    <name type="scientific">Tenacibaculum polynesiense</name>
    <dbReference type="NCBI Taxonomy" id="3137857"/>
    <lineage>
        <taxon>Bacteria</taxon>
        <taxon>Pseudomonadati</taxon>
        <taxon>Bacteroidota</taxon>
        <taxon>Flavobacteriia</taxon>
        <taxon>Flavobacteriales</taxon>
        <taxon>Flavobacteriaceae</taxon>
        <taxon>Tenacibaculum</taxon>
    </lineage>
</organism>
<evidence type="ECO:0000256" key="2">
    <source>
        <dbReference type="ARBA" id="ARBA00022617"/>
    </source>
</evidence>
<keyword evidence="6" id="KW-0411">Iron-sulfur</keyword>
<sequence>MQSFRTEIENPVVEKDIIELERKIRLFKEGRIDEERFRSLRLARGVYGQRQLGVQMIRIKLPYGKVSSEQLHRIADVSDEYSRGRLHITTRQDIQIHYVSLDRTPELWAQLEKDDITLREACGNAVRNVTASETAGIDPNEPFDVTPYAHATFQFFLRNPVCQEMGRKFKMSFSSTEKDTALSFMHDLGFIAKTKNINGTEIKGFKVMLAGGLGSQPRQADVMYEFLEEDLLIPTIEGVLRVFDRHGERTKRAKARLKFLVKSIGLDAFLTLVEEEKKALAYQTYPIETAAFEQPITFETNEVPAIEITDKEAYETWKHTNVIPQKQKGLFAIGIKVHLGDFYTDKARLLADLIKKYAANELRFTLRQNILIRHVREELLPFFYTELEKLGFVEAGYDSTTDITACPGTDTCNLGISSSTGIAAELERVFKTEYPQYITNKEITIKISGCMNACGQHNMAHIGFQGMSVKVGNLLAPALQVLIGGGIVGDGQGRFSDKLVKIPSKRGPQALRLLLNDFESRKEENEDFLAYYDRNGKTYFYELLKELSDTSNLTEDDFIDWGHDKNYVKAIGVGECAGVVIDLVATLLFESEEKLDNSEEAFNEKQWADSIYHSYAAFVNTAKALLTSEGQKTNTQAGIIQNFDDVFVSTNKVALPSTFSDLIYQINKNEPTAAFAKKYLQEAKSFYKTVDAYRKLVVES</sequence>
<evidence type="ECO:0000256" key="4">
    <source>
        <dbReference type="ARBA" id="ARBA00023002"/>
    </source>
</evidence>
<keyword evidence="2" id="KW-0349">Heme</keyword>
<evidence type="ECO:0000256" key="6">
    <source>
        <dbReference type="ARBA" id="ARBA00023014"/>
    </source>
</evidence>
<dbReference type="PANTHER" id="PTHR32439">
    <property type="entry name" value="FERREDOXIN--NITRITE REDUCTASE, CHLOROPLASTIC"/>
    <property type="match status" value="1"/>
</dbReference>
<feature type="domain" description="Nitrite/Sulfite reductase ferredoxin-like" evidence="8">
    <location>
        <begin position="323"/>
        <end position="389"/>
    </location>
</feature>
<feature type="domain" description="Nitrite/sulphite reductase 4Fe-4S" evidence="7">
    <location>
        <begin position="398"/>
        <end position="518"/>
    </location>
</feature>
<dbReference type="EMBL" id="CAXJIO010000010">
    <property type="protein sequence ID" value="CAL2102062.1"/>
    <property type="molecule type" value="Genomic_DNA"/>
</dbReference>
<dbReference type="SUPFAM" id="SSF55124">
    <property type="entry name" value="Nitrite/Sulfite reductase N-terminal domain-like"/>
    <property type="match status" value="2"/>
</dbReference>
<name>A0ABP1EXT8_9FLAO</name>
<keyword evidence="5" id="KW-0408">Iron</keyword>
<dbReference type="EC" id="1.8.7.1" evidence="9"/>
<dbReference type="Gene3D" id="3.90.480.10">
    <property type="entry name" value="Sulfite Reductase Hemoprotein,Domain 2"/>
    <property type="match status" value="1"/>
</dbReference>
<evidence type="ECO:0000256" key="3">
    <source>
        <dbReference type="ARBA" id="ARBA00022723"/>
    </source>
</evidence>
<dbReference type="InterPro" id="IPR045854">
    <property type="entry name" value="NO2/SO3_Rdtase_4Fe4S_sf"/>
</dbReference>
<accession>A0ABP1EXT8</accession>
<dbReference type="Pfam" id="PF03460">
    <property type="entry name" value="NIR_SIR_ferr"/>
    <property type="match status" value="2"/>
</dbReference>
<proteinExistence type="predicted"/>
<dbReference type="PANTHER" id="PTHR32439:SF9">
    <property type="entry name" value="BLR3264 PROTEIN"/>
    <property type="match status" value="1"/>
</dbReference>
<dbReference type="InterPro" id="IPR051329">
    <property type="entry name" value="NIR_SIR_4Fe-4S"/>
</dbReference>
<keyword evidence="10" id="KW-1185">Reference proteome</keyword>
<dbReference type="InterPro" id="IPR006066">
    <property type="entry name" value="NO2/SO3_Rdtase_FeS/sirohaem_BS"/>
</dbReference>
<evidence type="ECO:0000313" key="9">
    <source>
        <dbReference type="EMBL" id="CAL2102062.1"/>
    </source>
</evidence>
<feature type="domain" description="Nitrite/Sulfite reductase ferredoxin-like" evidence="8">
    <location>
        <begin position="47"/>
        <end position="113"/>
    </location>
</feature>
<dbReference type="GO" id="GO:0050311">
    <property type="term" value="F:sulfite reductase (ferredoxin) activity"/>
    <property type="evidence" value="ECO:0007669"/>
    <property type="project" value="UniProtKB-EC"/>
</dbReference>
<evidence type="ECO:0000259" key="7">
    <source>
        <dbReference type="Pfam" id="PF01077"/>
    </source>
</evidence>
<dbReference type="Proteomes" id="UP001497527">
    <property type="component" value="Unassembled WGS sequence"/>
</dbReference>
<keyword evidence="4 9" id="KW-0560">Oxidoreductase</keyword>
<dbReference type="InterPro" id="IPR006067">
    <property type="entry name" value="NO2/SO3_Rdtase_4Fe4S_dom"/>
</dbReference>
<dbReference type="InterPro" id="IPR036136">
    <property type="entry name" value="Nit/Sulf_reduc_fer-like_dom_sf"/>
</dbReference>
<comment type="caution">
    <text evidence="9">The sequence shown here is derived from an EMBL/GenBank/DDBJ whole genome shotgun (WGS) entry which is preliminary data.</text>
</comment>
<dbReference type="SUPFAM" id="SSF56014">
    <property type="entry name" value="Nitrite and sulphite reductase 4Fe-4S domain-like"/>
    <property type="match status" value="2"/>
</dbReference>
<dbReference type="RefSeq" id="WP_348714563.1">
    <property type="nucleotide sequence ID" value="NZ_CAXJIO010000010.1"/>
</dbReference>